<evidence type="ECO:0000256" key="1">
    <source>
        <dbReference type="SAM" id="SignalP"/>
    </source>
</evidence>
<sequence length="120" mass="12822">MKTPAILLTFALSTAPHFALAEATLLGADTAHAALSGVHYTCDLGEMKFDMIFKNVPANAKAFPYEFKAGERTSEDAYILTDTGEIHLQSAKEARFLTVDKGILGIAKTPDGRAASCKAM</sequence>
<name>A0ABY1PDG9_9RHOB</name>
<comment type="caution">
    <text evidence="2">The sequence shown here is derived from an EMBL/GenBank/DDBJ whole genome shotgun (WGS) entry which is preliminary data.</text>
</comment>
<protein>
    <recommendedName>
        <fullName evidence="4">Membrane-bound lysozyme-inhibitor of c-type lysozyme</fullName>
    </recommendedName>
</protein>
<dbReference type="Proteomes" id="UP001157961">
    <property type="component" value="Unassembled WGS sequence"/>
</dbReference>
<keyword evidence="1" id="KW-0732">Signal</keyword>
<keyword evidence="3" id="KW-1185">Reference proteome</keyword>
<dbReference type="EMBL" id="FXTY01000008">
    <property type="protein sequence ID" value="SMP31759.1"/>
    <property type="molecule type" value="Genomic_DNA"/>
</dbReference>
<feature type="chain" id="PRO_5045895800" description="Membrane-bound lysozyme-inhibitor of c-type lysozyme" evidence="1">
    <location>
        <begin position="22"/>
        <end position="120"/>
    </location>
</feature>
<proteinExistence type="predicted"/>
<gene>
    <name evidence="2" type="ORF">SAMN06265373_10864</name>
</gene>
<organism evidence="2 3">
    <name type="scientific">Shimia sagamensis</name>
    <dbReference type="NCBI Taxonomy" id="1566352"/>
    <lineage>
        <taxon>Bacteria</taxon>
        <taxon>Pseudomonadati</taxon>
        <taxon>Pseudomonadota</taxon>
        <taxon>Alphaproteobacteria</taxon>
        <taxon>Rhodobacterales</taxon>
        <taxon>Roseobacteraceae</taxon>
    </lineage>
</organism>
<reference evidence="2 3" key="1">
    <citation type="submission" date="2017-05" db="EMBL/GenBank/DDBJ databases">
        <authorList>
            <person name="Varghese N."/>
            <person name="Submissions S."/>
        </authorList>
    </citation>
    <scope>NUCLEOTIDE SEQUENCE [LARGE SCALE GENOMIC DNA]</scope>
    <source>
        <strain evidence="2 3">DSM 29734</strain>
    </source>
</reference>
<evidence type="ECO:0000313" key="3">
    <source>
        <dbReference type="Proteomes" id="UP001157961"/>
    </source>
</evidence>
<evidence type="ECO:0000313" key="2">
    <source>
        <dbReference type="EMBL" id="SMP31759.1"/>
    </source>
</evidence>
<dbReference type="RefSeq" id="WP_283427369.1">
    <property type="nucleotide sequence ID" value="NZ_FXTY01000008.1"/>
</dbReference>
<feature type="signal peptide" evidence="1">
    <location>
        <begin position="1"/>
        <end position="21"/>
    </location>
</feature>
<accession>A0ABY1PDG9</accession>
<evidence type="ECO:0008006" key="4">
    <source>
        <dbReference type="Google" id="ProtNLM"/>
    </source>
</evidence>